<keyword evidence="4" id="KW-1185">Reference proteome</keyword>
<evidence type="ECO:0000256" key="1">
    <source>
        <dbReference type="SAM" id="MobiDB-lite"/>
    </source>
</evidence>
<accession>A0AAN9I5C7</accession>
<keyword evidence="2" id="KW-1133">Transmembrane helix</keyword>
<reference evidence="3 4" key="1">
    <citation type="submission" date="2024-01" db="EMBL/GenBank/DDBJ databases">
        <title>The genomes of 5 underutilized Papilionoideae crops provide insights into root nodulation and disease resistanc.</title>
        <authorList>
            <person name="Yuan L."/>
        </authorList>
    </citation>
    <scope>NUCLEOTIDE SEQUENCE [LARGE SCALE GENOMIC DNA]</scope>
    <source>
        <strain evidence="3">ZHUSHIDOU_FW_LH</strain>
        <tissue evidence="3">Leaf</tissue>
    </source>
</reference>
<sequence>MRSSSSLGLSPRNAVHRDASAATNQTPEPSAPTRALHPLWFFDARMGCAGSSQSNVDGELPLPKLLSLHLILFKLLIFDVRLCSKSLLYVFFCFLWIVLILMIMNFN</sequence>
<organism evidence="3 4">
    <name type="scientific">Crotalaria pallida</name>
    <name type="common">Smooth rattlebox</name>
    <name type="synonym">Crotalaria striata</name>
    <dbReference type="NCBI Taxonomy" id="3830"/>
    <lineage>
        <taxon>Eukaryota</taxon>
        <taxon>Viridiplantae</taxon>
        <taxon>Streptophyta</taxon>
        <taxon>Embryophyta</taxon>
        <taxon>Tracheophyta</taxon>
        <taxon>Spermatophyta</taxon>
        <taxon>Magnoliopsida</taxon>
        <taxon>eudicotyledons</taxon>
        <taxon>Gunneridae</taxon>
        <taxon>Pentapetalae</taxon>
        <taxon>rosids</taxon>
        <taxon>fabids</taxon>
        <taxon>Fabales</taxon>
        <taxon>Fabaceae</taxon>
        <taxon>Papilionoideae</taxon>
        <taxon>50 kb inversion clade</taxon>
        <taxon>genistoids sensu lato</taxon>
        <taxon>core genistoids</taxon>
        <taxon>Crotalarieae</taxon>
        <taxon>Crotalaria</taxon>
    </lineage>
</organism>
<dbReference type="Proteomes" id="UP001372338">
    <property type="component" value="Unassembled WGS sequence"/>
</dbReference>
<gene>
    <name evidence="3" type="ORF">RIF29_20759</name>
</gene>
<proteinExistence type="predicted"/>
<evidence type="ECO:0000313" key="3">
    <source>
        <dbReference type="EMBL" id="KAK7268073.1"/>
    </source>
</evidence>
<name>A0AAN9I5C7_CROPI</name>
<keyword evidence="2" id="KW-0472">Membrane</keyword>
<dbReference type="AlphaFoldDB" id="A0AAN9I5C7"/>
<evidence type="ECO:0000256" key="2">
    <source>
        <dbReference type="SAM" id="Phobius"/>
    </source>
</evidence>
<evidence type="ECO:0000313" key="4">
    <source>
        <dbReference type="Proteomes" id="UP001372338"/>
    </source>
</evidence>
<feature type="transmembrane region" description="Helical" evidence="2">
    <location>
        <begin position="87"/>
        <end position="106"/>
    </location>
</feature>
<feature type="region of interest" description="Disordered" evidence="1">
    <location>
        <begin position="1"/>
        <end position="33"/>
    </location>
</feature>
<keyword evidence="2" id="KW-0812">Transmembrane</keyword>
<comment type="caution">
    <text evidence="3">The sequence shown here is derived from an EMBL/GenBank/DDBJ whole genome shotgun (WGS) entry which is preliminary data.</text>
</comment>
<dbReference type="EMBL" id="JAYWIO010000004">
    <property type="protein sequence ID" value="KAK7268073.1"/>
    <property type="molecule type" value="Genomic_DNA"/>
</dbReference>
<protein>
    <submittedName>
        <fullName evidence="3">Uncharacterized protein</fullName>
    </submittedName>
</protein>